<reference evidence="2 3" key="1">
    <citation type="journal article" date="2012" name="Proc. Natl. Acad. Sci. U.S.A.">
        <title>Genome and physiology of a model Epsilonproteobacterium responsible for sulfide detoxification in marine oxygen depletion zones.</title>
        <authorList>
            <person name="Grote J."/>
            <person name="Schott T."/>
            <person name="Bruckner C.G."/>
            <person name="Glockner F.O."/>
            <person name="Jost G."/>
            <person name="Teeling H."/>
            <person name="Labrenz M."/>
            <person name="Jurgens K."/>
        </authorList>
    </citation>
    <scope>NUCLEOTIDE SEQUENCE [LARGE SCALE GENOMIC DNA]</scope>
    <source>
        <strain evidence="2 3">GD1</strain>
    </source>
</reference>
<dbReference type="PATRIC" id="fig|929558.5.peg.1973"/>
<feature type="transmembrane region" description="Helical" evidence="1">
    <location>
        <begin position="115"/>
        <end position="139"/>
    </location>
</feature>
<name>B6BIZ1_SULGG</name>
<dbReference type="STRING" id="929558.SMGD1_1980"/>
<dbReference type="Proteomes" id="UP000006431">
    <property type="component" value="Unassembled WGS sequence"/>
</dbReference>
<evidence type="ECO:0008006" key="4">
    <source>
        <dbReference type="Google" id="ProtNLM"/>
    </source>
</evidence>
<dbReference type="RefSeq" id="WP_008335276.1">
    <property type="nucleotide sequence ID" value="NZ_AFRZ01000001.1"/>
</dbReference>
<sequence length="206" mass="23111">MTYDFSITGVLKEGFRRTEGVKLTFVGSIIIYALIALFVKSLVEFIFPNSESLANAYASSTVEMLFTLPILIGIMLLGVKRAREEELSIPSIFDYFGMIIPIMLAYIAMTLILTIGFVLLIIPGIYLAVSYAFVYTLIVDKGLGVWEAMELSRKTVTEQWFKFFGLSLLSGIIIIISALPLGIGLIWTIPMTYISYGLLYHRLFDE</sequence>
<dbReference type="AlphaFoldDB" id="B6BIZ1"/>
<evidence type="ECO:0000313" key="2">
    <source>
        <dbReference type="EMBL" id="EHP30503.1"/>
    </source>
</evidence>
<accession>B6BIZ1</accession>
<keyword evidence="1" id="KW-0812">Transmembrane</keyword>
<keyword evidence="1" id="KW-1133">Transmembrane helix</keyword>
<accession>H1FWS7</accession>
<evidence type="ECO:0000256" key="1">
    <source>
        <dbReference type="SAM" id="Phobius"/>
    </source>
</evidence>
<feature type="transmembrane region" description="Helical" evidence="1">
    <location>
        <begin position="185"/>
        <end position="204"/>
    </location>
</feature>
<keyword evidence="1" id="KW-0472">Membrane</keyword>
<proteinExistence type="predicted"/>
<feature type="transmembrane region" description="Helical" evidence="1">
    <location>
        <begin position="21"/>
        <end position="43"/>
    </location>
</feature>
<dbReference type="OrthoDB" id="9787732at2"/>
<feature type="transmembrane region" description="Helical" evidence="1">
    <location>
        <begin position="55"/>
        <end position="79"/>
    </location>
</feature>
<evidence type="ECO:0000313" key="3">
    <source>
        <dbReference type="Proteomes" id="UP000006431"/>
    </source>
</evidence>
<dbReference type="InterPro" id="IPR010380">
    <property type="entry name" value="DUF975"/>
</dbReference>
<dbReference type="PANTHER" id="PTHR40076:SF1">
    <property type="entry name" value="MEMBRANE PROTEIN"/>
    <property type="match status" value="1"/>
</dbReference>
<gene>
    <name evidence="2" type="ORF">SMGD1_1980</name>
</gene>
<keyword evidence="3" id="KW-1185">Reference proteome</keyword>
<dbReference type="HOGENOM" id="CLU_073576_0_0_7"/>
<dbReference type="EMBL" id="AFRZ01000001">
    <property type="protein sequence ID" value="EHP30503.1"/>
    <property type="molecule type" value="Genomic_DNA"/>
</dbReference>
<comment type="caution">
    <text evidence="2">The sequence shown here is derived from an EMBL/GenBank/DDBJ whole genome shotgun (WGS) entry which is preliminary data.</text>
</comment>
<feature type="transmembrane region" description="Helical" evidence="1">
    <location>
        <begin position="160"/>
        <end position="179"/>
    </location>
</feature>
<feature type="transmembrane region" description="Helical" evidence="1">
    <location>
        <begin position="91"/>
        <end position="109"/>
    </location>
</feature>
<dbReference type="PANTHER" id="PTHR40076">
    <property type="entry name" value="MEMBRANE PROTEIN-RELATED"/>
    <property type="match status" value="1"/>
</dbReference>
<protein>
    <recommendedName>
        <fullName evidence="4">Membrane protein containing DUF975</fullName>
    </recommendedName>
</protein>
<dbReference type="eggNOG" id="COG5523">
    <property type="taxonomic scope" value="Bacteria"/>
</dbReference>
<organism evidence="2 3">
    <name type="scientific">Sulfurimonas gotlandica (strain DSM 19862 / JCM 16533 / GD1)</name>
    <dbReference type="NCBI Taxonomy" id="929558"/>
    <lineage>
        <taxon>Bacteria</taxon>
        <taxon>Pseudomonadati</taxon>
        <taxon>Campylobacterota</taxon>
        <taxon>Epsilonproteobacteria</taxon>
        <taxon>Campylobacterales</taxon>
        <taxon>Sulfurimonadaceae</taxon>
        <taxon>Sulfurimonas</taxon>
    </lineage>
</organism>